<dbReference type="SMR" id="A0A167RNE2"/>
<feature type="compositionally biased region" description="Polar residues" evidence="2">
    <location>
        <begin position="373"/>
        <end position="386"/>
    </location>
</feature>
<evidence type="ECO:0000313" key="3">
    <source>
        <dbReference type="EMBL" id="OAA58767.1"/>
    </source>
</evidence>
<dbReference type="OrthoDB" id="5377009at2759"/>
<dbReference type="Proteomes" id="UP000076744">
    <property type="component" value="Unassembled WGS sequence"/>
</dbReference>
<evidence type="ECO:0000256" key="1">
    <source>
        <dbReference type="SAM" id="Coils"/>
    </source>
</evidence>
<dbReference type="GeneID" id="30022842"/>
<evidence type="ECO:0000256" key="2">
    <source>
        <dbReference type="SAM" id="MobiDB-lite"/>
    </source>
</evidence>
<sequence>MAGISASAFANGDTPVIKGHEQPRHWRMTDLHHAAHPPPGPAVSFPSQSSSTTQTQRSETASFSNEQQPCTPQRQTYTRPSNLTDSSEPRLLAGTPSAPPRTRQGSHDTAESTHNNTTSWTGLRTPDDITSPWQESTWSHYAGRLRDISYLQSPTVYTTSARARATRESSPAPSFRSRTPTTPGASTLSFLASKMAALKALASPSLTGNGCGDELIDLDIEATLFPDGAPQEGEVISPADYKNLQMNALGLLHRFQTTYQSQTIEFRTLKAEKEALEDEKSEAETRARHAKLQLDEVASKAAERGAALQTYIDELRRENIALMQDAHSPMIMTEDLGAEEDQANKRWRRSGDTLRSEHGSDTDAESVADASIFSRSRSPTLATAMSENGPVEPIPRSRVSLSATSTHTTPSQRPQQMTAFRKLMKGMSGDTGVRTVTECSNCQGQDASMAWDTASLMRDENRGLKMRVTELESALDDALDIVNGLELEL</sequence>
<accession>A0A167RNE2</accession>
<protein>
    <submittedName>
        <fullName evidence="3">Uncharacterized protein</fullName>
    </submittedName>
</protein>
<reference evidence="3 4" key="1">
    <citation type="journal article" date="2016" name="Genome Biol. Evol.">
        <title>Divergent and convergent evolution of fungal pathogenicity.</title>
        <authorList>
            <person name="Shang Y."/>
            <person name="Xiao G."/>
            <person name="Zheng P."/>
            <person name="Cen K."/>
            <person name="Zhan S."/>
            <person name="Wang C."/>
        </authorList>
    </citation>
    <scope>NUCLEOTIDE SEQUENCE [LARGE SCALE GENOMIC DNA]</scope>
    <source>
        <strain evidence="3 4">ARSEF 2679</strain>
    </source>
</reference>
<evidence type="ECO:0000313" key="4">
    <source>
        <dbReference type="Proteomes" id="UP000076744"/>
    </source>
</evidence>
<feature type="compositionally biased region" description="Low complexity" evidence="2">
    <location>
        <begin position="42"/>
        <end position="62"/>
    </location>
</feature>
<feature type="compositionally biased region" description="Basic and acidic residues" evidence="2">
    <location>
        <begin position="349"/>
        <end position="361"/>
    </location>
</feature>
<dbReference type="AlphaFoldDB" id="A0A167RNE2"/>
<feature type="compositionally biased region" description="Polar residues" evidence="2">
    <location>
        <begin position="168"/>
        <end position="185"/>
    </location>
</feature>
<name>A0A167RNE2_CORFA</name>
<proteinExistence type="predicted"/>
<feature type="region of interest" description="Disordered" evidence="2">
    <location>
        <begin position="31"/>
        <end position="126"/>
    </location>
</feature>
<organism evidence="3 4">
    <name type="scientific">Cordyceps fumosorosea (strain ARSEF 2679)</name>
    <name type="common">Isaria fumosorosea</name>
    <dbReference type="NCBI Taxonomy" id="1081104"/>
    <lineage>
        <taxon>Eukaryota</taxon>
        <taxon>Fungi</taxon>
        <taxon>Dikarya</taxon>
        <taxon>Ascomycota</taxon>
        <taxon>Pezizomycotina</taxon>
        <taxon>Sordariomycetes</taxon>
        <taxon>Hypocreomycetidae</taxon>
        <taxon>Hypocreales</taxon>
        <taxon>Cordycipitaceae</taxon>
        <taxon>Cordyceps</taxon>
    </lineage>
</organism>
<feature type="region of interest" description="Disordered" evidence="2">
    <location>
        <begin position="161"/>
        <end position="185"/>
    </location>
</feature>
<feature type="compositionally biased region" description="Polar residues" evidence="2">
    <location>
        <begin position="112"/>
        <end position="122"/>
    </location>
</feature>
<dbReference type="EMBL" id="AZHB01000017">
    <property type="protein sequence ID" value="OAA58767.1"/>
    <property type="molecule type" value="Genomic_DNA"/>
</dbReference>
<keyword evidence="1" id="KW-0175">Coiled coil</keyword>
<dbReference type="RefSeq" id="XP_018702642.1">
    <property type="nucleotide sequence ID" value="XM_018850154.1"/>
</dbReference>
<feature type="region of interest" description="Disordered" evidence="2">
    <location>
        <begin position="339"/>
        <end position="415"/>
    </location>
</feature>
<gene>
    <name evidence="3" type="ORF">ISF_06550</name>
</gene>
<feature type="compositionally biased region" description="Polar residues" evidence="2">
    <location>
        <begin position="63"/>
        <end position="86"/>
    </location>
</feature>
<keyword evidence="4" id="KW-1185">Reference proteome</keyword>
<comment type="caution">
    <text evidence="3">The sequence shown here is derived from an EMBL/GenBank/DDBJ whole genome shotgun (WGS) entry which is preliminary data.</text>
</comment>
<feature type="compositionally biased region" description="Polar residues" evidence="2">
    <location>
        <begin position="399"/>
        <end position="415"/>
    </location>
</feature>
<feature type="coiled-coil region" evidence="1">
    <location>
        <begin position="259"/>
        <end position="300"/>
    </location>
</feature>